<organism evidence="1 2">
    <name type="scientific">Streptomyces nanshensis</name>
    <dbReference type="NCBI Taxonomy" id="518642"/>
    <lineage>
        <taxon>Bacteria</taxon>
        <taxon>Bacillati</taxon>
        <taxon>Actinomycetota</taxon>
        <taxon>Actinomycetes</taxon>
        <taxon>Kitasatosporales</taxon>
        <taxon>Streptomycetaceae</taxon>
        <taxon>Streptomyces</taxon>
    </lineage>
</organism>
<dbReference type="RefSeq" id="WP_070016925.1">
    <property type="nucleotide sequence ID" value="NZ_LJGW01000218.1"/>
</dbReference>
<protein>
    <submittedName>
        <fullName evidence="1">Uncharacterized protein</fullName>
    </submittedName>
</protein>
<gene>
    <name evidence="1" type="ORF">AN218_12495</name>
</gene>
<sequence length="121" mass="12979">MSPYFCPDDEATSVEVDVHALQVDGETPFRNLPRGTLIRLDEAVLGIPAGLWRADRSYSQSGGAGQRYDCRTLTAAPNDPEGPDAAEALPAHVADGWTSAWPVEVRGMRASELRATLDALA</sequence>
<proteinExistence type="predicted"/>
<dbReference type="Proteomes" id="UP000176005">
    <property type="component" value="Unassembled WGS sequence"/>
</dbReference>
<reference evidence="1 2" key="1">
    <citation type="journal article" date="2016" name="Front. Microbiol.">
        <title>Comparative Genomics Analysis of Streptomyces Species Reveals Their Adaptation to the Marine Environment and Their Diversity at the Genomic Level.</title>
        <authorList>
            <person name="Tian X."/>
            <person name="Zhang Z."/>
            <person name="Yang T."/>
            <person name="Chen M."/>
            <person name="Li J."/>
            <person name="Chen F."/>
            <person name="Yang J."/>
            <person name="Li W."/>
            <person name="Zhang B."/>
            <person name="Zhang Z."/>
            <person name="Wu J."/>
            <person name="Zhang C."/>
            <person name="Long L."/>
            <person name="Xiao J."/>
        </authorList>
    </citation>
    <scope>NUCLEOTIDE SEQUENCE [LARGE SCALE GENOMIC DNA]</scope>
    <source>
        <strain evidence="1 2">SCSIO 10429</strain>
    </source>
</reference>
<name>A0A1E7L5P1_9ACTN</name>
<evidence type="ECO:0000313" key="1">
    <source>
        <dbReference type="EMBL" id="OEV11517.1"/>
    </source>
</evidence>
<keyword evidence="2" id="KW-1185">Reference proteome</keyword>
<dbReference type="AlphaFoldDB" id="A0A1E7L5P1"/>
<evidence type="ECO:0000313" key="2">
    <source>
        <dbReference type="Proteomes" id="UP000176005"/>
    </source>
</evidence>
<accession>A0A1E7L5P1</accession>
<dbReference type="EMBL" id="LJGW01000218">
    <property type="protein sequence ID" value="OEV11517.1"/>
    <property type="molecule type" value="Genomic_DNA"/>
</dbReference>
<comment type="caution">
    <text evidence="1">The sequence shown here is derived from an EMBL/GenBank/DDBJ whole genome shotgun (WGS) entry which is preliminary data.</text>
</comment>